<organism evidence="5 6">
    <name type="scientific">Variovorax paradoxus (strain EPS)</name>
    <dbReference type="NCBI Taxonomy" id="595537"/>
    <lineage>
        <taxon>Bacteria</taxon>
        <taxon>Pseudomonadati</taxon>
        <taxon>Pseudomonadota</taxon>
        <taxon>Betaproteobacteria</taxon>
        <taxon>Burkholderiales</taxon>
        <taxon>Comamonadaceae</taxon>
        <taxon>Variovorax</taxon>
    </lineage>
</organism>
<evidence type="ECO:0000256" key="4">
    <source>
        <dbReference type="RuleBase" id="RU003560"/>
    </source>
</evidence>
<dbReference type="InterPro" id="IPR005814">
    <property type="entry name" value="Aminotrans_3"/>
</dbReference>
<reference evidence="6" key="1">
    <citation type="submission" date="2010-12" db="EMBL/GenBank/DDBJ databases">
        <title>Complete sequence of Variovorax paradoxus EPS.</title>
        <authorList>
            <consortium name="US DOE Joint Genome Institute"/>
            <person name="Lucas S."/>
            <person name="Copeland A."/>
            <person name="Lapidus A."/>
            <person name="Cheng J.-F."/>
            <person name="Goodwin L."/>
            <person name="Pitluck S."/>
            <person name="Teshima H."/>
            <person name="Detter J.C."/>
            <person name="Han C."/>
            <person name="Tapia R."/>
            <person name="Land M."/>
            <person name="Hauser L."/>
            <person name="Kyrpides N."/>
            <person name="Ivanova N."/>
            <person name="Ovchinnikova G."/>
            <person name="Orwin P."/>
            <person name="Han J.-I.G."/>
            <person name="Woyke T."/>
        </authorList>
    </citation>
    <scope>NUCLEOTIDE SEQUENCE [LARGE SCALE GENOMIC DNA]</scope>
    <source>
        <strain evidence="6">EPS</strain>
    </source>
</reference>
<dbReference type="STRING" id="595537.Varpa_1069"/>
<gene>
    <name evidence="5" type="ordered locus">Varpa_1069</name>
</gene>
<comment type="similarity">
    <text evidence="2 4">Belongs to the class-III pyridoxal-phosphate-dependent aminotransferase family.</text>
</comment>
<dbReference type="GO" id="GO:0008483">
    <property type="term" value="F:transaminase activity"/>
    <property type="evidence" value="ECO:0007669"/>
    <property type="project" value="UniProtKB-KW"/>
</dbReference>
<dbReference type="eggNOG" id="COG0160">
    <property type="taxonomic scope" value="Bacteria"/>
</dbReference>
<dbReference type="OrthoDB" id="3398487at2"/>
<protein>
    <submittedName>
        <fullName evidence="5">Aminotransferase class-III</fullName>
    </submittedName>
</protein>
<dbReference type="AlphaFoldDB" id="E6UVQ4"/>
<dbReference type="Gene3D" id="3.40.640.10">
    <property type="entry name" value="Type I PLP-dependent aspartate aminotransferase-like (Major domain)"/>
    <property type="match status" value="1"/>
</dbReference>
<dbReference type="Proteomes" id="UP000008917">
    <property type="component" value="Chromosome"/>
</dbReference>
<sequence length="440" mass="47200">MTIAETSETSGSARDARTEETLLERRRRLLGPAYRLFYEKPVHLVRGEGVWLYDAHGTPYLDAYNNVACVGHCHPEVVAALARQAAQLNTHTRYLHEDVVDYAERLLASFPVELAHVMFTCSGSEANDLALRVARACTGGSGIVVTQFAYHGVTSALAELSPSLGAHAPLGSHVRTVPMPVGQGPEAGRDFAAHVGRAIEDMRQAGIRPAALLLDTAFSSDGVYTDPAGFVAEAVATMRAAGAVFIADEVQAGFGRMGSHMWGFQRHGVVPDMVTLGKPMGNGHPMAGMVCRSQLLREFGERCRYFNTFGGNPVSANVGTAVLDVIEREGLQENAKRVGCYLKAGLARLAERHELIGDIRGEGLFVGIELVRDRAAKTPAPTETTRIVNAMRERGVLIGAAGIAGNVLKVRPPLPFSEAHADIFLARLDEVLAEGVSGLR</sequence>
<name>E6UVQ4_VARPE</name>
<dbReference type="PANTHER" id="PTHR45688:SF13">
    <property type="entry name" value="ALANINE--GLYOXYLATE AMINOTRANSFERASE 2-LIKE"/>
    <property type="match status" value="1"/>
</dbReference>
<dbReference type="EMBL" id="CP002417">
    <property type="protein sequence ID" value="ADU35287.1"/>
    <property type="molecule type" value="Genomic_DNA"/>
</dbReference>
<reference evidence="5 6" key="2">
    <citation type="journal article" date="2013" name="Genome Announc.">
        <title>Genome of the Root-Associated Plant Growth-Promoting Bacterium Variovorax paradoxus Strain EPS.</title>
        <authorList>
            <person name="Han J.I."/>
            <person name="Spain J.C."/>
            <person name="Leadbetter J.R."/>
            <person name="Ovchinnikova G."/>
            <person name="Goodwin L.A."/>
            <person name="Han C.S."/>
            <person name="Woyke T."/>
            <person name="Davenport K.W."/>
            <person name="Orwin P.M."/>
        </authorList>
    </citation>
    <scope>NUCLEOTIDE SEQUENCE [LARGE SCALE GENOMIC DNA]</scope>
    <source>
        <strain evidence="5 6">EPS</strain>
    </source>
</reference>
<dbReference type="GO" id="GO:0030170">
    <property type="term" value="F:pyridoxal phosphate binding"/>
    <property type="evidence" value="ECO:0007669"/>
    <property type="project" value="InterPro"/>
</dbReference>
<evidence type="ECO:0000256" key="2">
    <source>
        <dbReference type="ARBA" id="ARBA00008954"/>
    </source>
</evidence>
<comment type="cofactor">
    <cofactor evidence="1">
        <name>pyridoxal 5'-phosphate</name>
        <dbReference type="ChEBI" id="CHEBI:597326"/>
    </cofactor>
</comment>
<dbReference type="InterPro" id="IPR015424">
    <property type="entry name" value="PyrdxlP-dep_Trfase"/>
</dbReference>
<evidence type="ECO:0000256" key="3">
    <source>
        <dbReference type="ARBA" id="ARBA00022898"/>
    </source>
</evidence>
<dbReference type="InterPro" id="IPR049704">
    <property type="entry name" value="Aminotrans_3_PPA_site"/>
</dbReference>
<dbReference type="SUPFAM" id="SSF53383">
    <property type="entry name" value="PLP-dependent transferases"/>
    <property type="match status" value="1"/>
</dbReference>
<accession>E6UVQ4</accession>
<dbReference type="PIRSF" id="PIRSF000521">
    <property type="entry name" value="Transaminase_4ab_Lys_Orn"/>
    <property type="match status" value="1"/>
</dbReference>
<dbReference type="KEGG" id="vpe:Varpa_1069"/>
<keyword evidence="5" id="KW-0808">Transferase</keyword>
<dbReference type="InterPro" id="IPR015422">
    <property type="entry name" value="PyrdxlP-dep_Trfase_small"/>
</dbReference>
<dbReference type="Gene3D" id="3.90.1150.10">
    <property type="entry name" value="Aspartate Aminotransferase, domain 1"/>
    <property type="match status" value="1"/>
</dbReference>
<evidence type="ECO:0000256" key="1">
    <source>
        <dbReference type="ARBA" id="ARBA00001933"/>
    </source>
</evidence>
<dbReference type="HOGENOM" id="CLU_016922_8_0_4"/>
<dbReference type="CDD" id="cd00610">
    <property type="entry name" value="OAT_like"/>
    <property type="match status" value="1"/>
</dbReference>
<dbReference type="InterPro" id="IPR015421">
    <property type="entry name" value="PyrdxlP-dep_Trfase_major"/>
</dbReference>
<keyword evidence="5" id="KW-0032">Aminotransferase</keyword>
<dbReference type="Pfam" id="PF00202">
    <property type="entry name" value="Aminotran_3"/>
    <property type="match status" value="1"/>
</dbReference>
<keyword evidence="3 4" id="KW-0663">Pyridoxal phosphate</keyword>
<dbReference type="RefSeq" id="WP_013539532.1">
    <property type="nucleotide sequence ID" value="NC_014931.1"/>
</dbReference>
<evidence type="ECO:0000313" key="6">
    <source>
        <dbReference type="Proteomes" id="UP000008917"/>
    </source>
</evidence>
<dbReference type="PANTHER" id="PTHR45688">
    <property type="match status" value="1"/>
</dbReference>
<dbReference type="PROSITE" id="PS00600">
    <property type="entry name" value="AA_TRANSFER_CLASS_3"/>
    <property type="match status" value="1"/>
</dbReference>
<evidence type="ECO:0000313" key="5">
    <source>
        <dbReference type="EMBL" id="ADU35287.1"/>
    </source>
</evidence>
<proteinExistence type="inferred from homology"/>